<feature type="transmembrane region" description="Helical" evidence="1">
    <location>
        <begin position="169"/>
        <end position="187"/>
    </location>
</feature>
<dbReference type="Pfam" id="PF02517">
    <property type="entry name" value="Rce1-like"/>
    <property type="match status" value="1"/>
</dbReference>
<comment type="caution">
    <text evidence="3">The sequence shown here is derived from an EMBL/GenBank/DDBJ whole genome shotgun (WGS) entry which is preliminary data.</text>
</comment>
<dbReference type="Proteomes" id="UP001596152">
    <property type="component" value="Unassembled WGS sequence"/>
</dbReference>
<proteinExistence type="predicted"/>
<accession>A0ABW0FQ34</accession>
<evidence type="ECO:0000256" key="1">
    <source>
        <dbReference type="SAM" id="Phobius"/>
    </source>
</evidence>
<sequence length="237" mass="25366">MNGLIGIAGVVVLLLIVGGVVGLVRRDKFSPGWLVVAAGLVVLNDLLLTNAYGLLPVLPSGDWNWQGKALALTATLAIAALPMFGWRDCGFTLHQAPGSLKAALPVALLYVALFVGLGLAFPNEPASVETLAFQLTMPGLEEEFFYRGLLLVVLMRAFTGRVRFLGVEWGWGALLSCMLFGLAHAFGFSRGAFQFDAMTMALTALPSLIAVWLALRTRSVLLPVLLHNFGNAITLML</sequence>
<feature type="transmembrane region" description="Helical" evidence="1">
    <location>
        <begin position="193"/>
        <end position="215"/>
    </location>
</feature>
<gene>
    <name evidence="3" type="ORF">ACFPIE_05295</name>
</gene>
<feature type="transmembrane region" description="Helical" evidence="1">
    <location>
        <begin position="144"/>
        <end position="162"/>
    </location>
</feature>
<reference evidence="4" key="1">
    <citation type="journal article" date="2019" name="Int. J. Syst. Evol. Microbiol.">
        <title>The Global Catalogue of Microorganisms (GCM) 10K type strain sequencing project: providing services to taxonomists for standard genome sequencing and annotation.</title>
        <authorList>
            <consortium name="The Broad Institute Genomics Platform"/>
            <consortium name="The Broad Institute Genome Sequencing Center for Infectious Disease"/>
            <person name="Wu L."/>
            <person name="Ma J."/>
        </authorList>
    </citation>
    <scope>NUCLEOTIDE SEQUENCE [LARGE SCALE GENOMIC DNA]</scope>
    <source>
        <strain evidence="4">JCM 12125</strain>
    </source>
</reference>
<evidence type="ECO:0000313" key="4">
    <source>
        <dbReference type="Proteomes" id="UP001596152"/>
    </source>
</evidence>
<organism evidence="3 4">
    <name type="scientific">Brevundimonas staleyi</name>
    <dbReference type="NCBI Taxonomy" id="74326"/>
    <lineage>
        <taxon>Bacteria</taxon>
        <taxon>Pseudomonadati</taxon>
        <taxon>Pseudomonadota</taxon>
        <taxon>Alphaproteobacteria</taxon>
        <taxon>Caulobacterales</taxon>
        <taxon>Caulobacteraceae</taxon>
        <taxon>Brevundimonas</taxon>
    </lineage>
</organism>
<keyword evidence="1" id="KW-1133">Transmembrane helix</keyword>
<feature type="transmembrane region" description="Helical" evidence="1">
    <location>
        <begin position="6"/>
        <end position="24"/>
    </location>
</feature>
<keyword evidence="1" id="KW-0812">Transmembrane</keyword>
<dbReference type="EMBL" id="JBHSLF010000011">
    <property type="protein sequence ID" value="MFC5343321.1"/>
    <property type="molecule type" value="Genomic_DNA"/>
</dbReference>
<name>A0ABW0FQ34_9CAUL</name>
<dbReference type="NCBIfam" id="NF047635">
    <property type="entry name" value="CPBP_Sphingo"/>
    <property type="match status" value="1"/>
</dbReference>
<feature type="transmembrane region" description="Helical" evidence="1">
    <location>
        <begin position="98"/>
        <end position="121"/>
    </location>
</feature>
<keyword evidence="1" id="KW-0472">Membrane</keyword>
<evidence type="ECO:0000313" key="3">
    <source>
        <dbReference type="EMBL" id="MFC5343321.1"/>
    </source>
</evidence>
<dbReference type="InterPro" id="IPR003675">
    <property type="entry name" value="Rce1/LyrA-like_dom"/>
</dbReference>
<dbReference type="RefSeq" id="WP_374038869.1">
    <property type="nucleotide sequence ID" value="NZ_CP169082.1"/>
</dbReference>
<keyword evidence="4" id="KW-1185">Reference proteome</keyword>
<protein>
    <submittedName>
        <fullName evidence="3">Type II CAAX prenyl endopeptidase Rce1 family protein</fullName>
    </submittedName>
</protein>
<evidence type="ECO:0000259" key="2">
    <source>
        <dbReference type="Pfam" id="PF02517"/>
    </source>
</evidence>
<feature type="transmembrane region" description="Helical" evidence="1">
    <location>
        <begin position="33"/>
        <end position="55"/>
    </location>
</feature>
<feature type="domain" description="CAAX prenyl protease 2/Lysostaphin resistance protein A-like" evidence="2">
    <location>
        <begin position="131"/>
        <end position="232"/>
    </location>
</feature>
<feature type="transmembrane region" description="Helical" evidence="1">
    <location>
        <begin position="67"/>
        <end position="86"/>
    </location>
</feature>